<dbReference type="InterPro" id="IPR006860">
    <property type="entry name" value="FecR"/>
</dbReference>
<name>A0A3B0UFP5_9ZZZZ</name>
<proteinExistence type="predicted"/>
<dbReference type="AlphaFoldDB" id="A0A3B0UFP5"/>
<dbReference type="PANTHER" id="PTHR30273">
    <property type="entry name" value="PERIPLASMIC SIGNAL SENSOR AND SIGMA FACTOR ACTIVATOR FECR-RELATED"/>
    <property type="match status" value="1"/>
</dbReference>
<organism evidence="4">
    <name type="scientific">hydrothermal vent metagenome</name>
    <dbReference type="NCBI Taxonomy" id="652676"/>
    <lineage>
        <taxon>unclassified sequences</taxon>
        <taxon>metagenomes</taxon>
        <taxon>ecological metagenomes</taxon>
    </lineage>
</organism>
<feature type="transmembrane region" description="Helical" evidence="1">
    <location>
        <begin position="92"/>
        <end position="114"/>
    </location>
</feature>
<dbReference type="InterPro" id="IPR012373">
    <property type="entry name" value="Ferrdict_sens_TM"/>
</dbReference>
<evidence type="ECO:0000256" key="1">
    <source>
        <dbReference type="SAM" id="Phobius"/>
    </source>
</evidence>
<accession>A0A3B0UFP5</accession>
<dbReference type="GO" id="GO:0016989">
    <property type="term" value="F:sigma factor antagonist activity"/>
    <property type="evidence" value="ECO:0007669"/>
    <property type="project" value="TreeGrafter"/>
</dbReference>
<evidence type="ECO:0000259" key="3">
    <source>
        <dbReference type="Pfam" id="PF16344"/>
    </source>
</evidence>
<evidence type="ECO:0000259" key="2">
    <source>
        <dbReference type="Pfam" id="PF04773"/>
    </source>
</evidence>
<keyword evidence="1" id="KW-1133">Transmembrane helix</keyword>
<dbReference type="Pfam" id="PF04773">
    <property type="entry name" value="FecR"/>
    <property type="match status" value="1"/>
</dbReference>
<sequence>MYEQFSKFIDNPYFIKWIFDPDPSVGSYWEEYMNEHKEDRKIILQIKQELSQLKFHNKKLSDTEKVRLFQEILLKRENSANLNKVRRLGIVLLRYAAIAIIFLFIGGGGVYLFLHKQMLQYDFVQNNISESFDSPRLVMSDGTDVELKKESTIIYNGKNEVIIDNKKLALSNGDTESSVVVQTLIPYGSHSKIILDDSTVVYLNAGSKLIHPSRFEGKEREVVLFGEAYFDVSKNPEKPFIVKTSSLSIKVLGTKFNVSSYSEDNYIQTILEEGSVSVTRNDPSLFEKEILLKPNQILFFDKESQKSKIEYVNTEFYTLWKEGLLKFKDQDLSRVIKQLERYYNIKIKFEDPFDGLIKISGKLDLNGSRKEVFEYISIVSHLQVTQYGENYYLIQ</sequence>
<dbReference type="InterPro" id="IPR032508">
    <property type="entry name" value="FecR_C"/>
</dbReference>
<dbReference type="FunFam" id="2.60.120.1440:FF:000001">
    <property type="entry name" value="Putative anti-sigma factor"/>
    <property type="match status" value="1"/>
</dbReference>
<dbReference type="Gene3D" id="3.55.50.30">
    <property type="match status" value="1"/>
</dbReference>
<reference evidence="4" key="1">
    <citation type="submission" date="2018-06" db="EMBL/GenBank/DDBJ databases">
        <authorList>
            <person name="Zhirakovskaya E."/>
        </authorList>
    </citation>
    <scope>NUCLEOTIDE SEQUENCE</scope>
</reference>
<dbReference type="EMBL" id="UOEP01000087">
    <property type="protein sequence ID" value="VAW18446.1"/>
    <property type="molecule type" value="Genomic_DNA"/>
</dbReference>
<dbReference type="PANTHER" id="PTHR30273:SF2">
    <property type="entry name" value="PROTEIN FECR"/>
    <property type="match status" value="1"/>
</dbReference>
<keyword evidence="1" id="KW-0472">Membrane</keyword>
<feature type="domain" description="FecR protein" evidence="2">
    <location>
        <begin position="188"/>
        <end position="276"/>
    </location>
</feature>
<keyword evidence="1" id="KW-0812">Transmembrane</keyword>
<gene>
    <name evidence="4" type="ORF">MNBD_BACTEROID01-924</name>
</gene>
<dbReference type="Gene3D" id="2.60.120.1440">
    <property type="match status" value="1"/>
</dbReference>
<evidence type="ECO:0000313" key="4">
    <source>
        <dbReference type="EMBL" id="VAW18446.1"/>
    </source>
</evidence>
<feature type="domain" description="Protein FecR C-terminal" evidence="3">
    <location>
        <begin position="325"/>
        <end position="391"/>
    </location>
</feature>
<protein>
    <submittedName>
        <fullName evidence="4">Anti-sigma factor</fullName>
    </submittedName>
</protein>
<dbReference type="Pfam" id="PF16344">
    <property type="entry name" value="FecR_C"/>
    <property type="match status" value="1"/>
</dbReference>